<dbReference type="EMBL" id="LMWN01000021">
    <property type="protein sequence ID" value="KUN05193.1"/>
    <property type="molecule type" value="Genomic_DNA"/>
</dbReference>
<dbReference type="AlphaFoldDB" id="A0A101P595"/>
<dbReference type="OrthoDB" id="3631190at2"/>
<dbReference type="Proteomes" id="UP000053127">
    <property type="component" value="Unassembled WGS sequence"/>
</dbReference>
<comment type="caution">
    <text evidence="2">The sequence shown here is derived from an EMBL/GenBank/DDBJ whole genome shotgun (WGS) entry which is preliminary data.</text>
</comment>
<dbReference type="STRING" id="67386.AQI95_17080"/>
<feature type="compositionally biased region" description="Low complexity" evidence="1">
    <location>
        <begin position="30"/>
        <end position="48"/>
    </location>
</feature>
<gene>
    <name evidence="2" type="ORF">AQI95_17080</name>
</gene>
<evidence type="ECO:0000313" key="3">
    <source>
        <dbReference type="Proteomes" id="UP000053127"/>
    </source>
</evidence>
<dbReference type="RefSeq" id="WP_067123770.1">
    <property type="nucleotide sequence ID" value="NZ_JBFACD010000003.1"/>
</dbReference>
<evidence type="ECO:0000256" key="1">
    <source>
        <dbReference type="SAM" id="MobiDB-lite"/>
    </source>
</evidence>
<accession>A0A101P595</accession>
<sequence>MRRHDTSNRGAPGTTAGLLGDTAHARAVPAPDAAVPSPATATAPAPRTGGSSANGWEVDEGVEGRGAIRMFPVAGTGLTVALRHGDPAAVLLHVVRRFHHEIDALGGSHEELSVQGWIPPARVRDSGMPESNQASGTAVAIRPAWYPPGHRDAFTPDQVAVVRDILADTDGVVRWGGDDWRPYEGLFYLATGPDDGRITRVADRIRVRDENEIRSPRGR</sequence>
<protein>
    <submittedName>
        <fullName evidence="2">Uncharacterized protein</fullName>
    </submittedName>
</protein>
<organism evidence="2 3">
    <name type="scientific">Streptomyces yokosukanensis</name>
    <dbReference type="NCBI Taxonomy" id="67386"/>
    <lineage>
        <taxon>Bacteria</taxon>
        <taxon>Bacillati</taxon>
        <taxon>Actinomycetota</taxon>
        <taxon>Actinomycetes</taxon>
        <taxon>Kitasatosporales</taxon>
        <taxon>Streptomycetaceae</taxon>
        <taxon>Streptomyces</taxon>
    </lineage>
</organism>
<evidence type="ECO:0000313" key="2">
    <source>
        <dbReference type="EMBL" id="KUN05193.1"/>
    </source>
</evidence>
<keyword evidence="3" id="KW-1185">Reference proteome</keyword>
<feature type="region of interest" description="Disordered" evidence="1">
    <location>
        <begin position="30"/>
        <end position="58"/>
    </location>
</feature>
<name>A0A101P595_9ACTN</name>
<proteinExistence type="predicted"/>
<reference evidence="2 3" key="1">
    <citation type="submission" date="2015-10" db="EMBL/GenBank/DDBJ databases">
        <title>Draft genome sequence of Streptomyces yokosukanensis DSM 40224, type strain for the species Streptomyces yokosukanensis.</title>
        <authorList>
            <person name="Ruckert C."/>
            <person name="Winkler A."/>
            <person name="Kalinowski J."/>
            <person name="Kampfer P."/>
            <person name="Glaeser S."/>
        </authorList>
    </citation>
    <scope>NUCLEOTIDE SEQUENCE [LARGE SCALE GENOMIC DNA]</scope>
    <source>
        <strain evidence="2 3">DSM 40224</strain>
    </source>
</reference>